<evidence type="ECO:0000256" key="1">
    <source>
        <dbReference type="ARBA" id="ARBA00001936"/>
    </source>
</evidence>
<evidence type="ECO:0000313" key="16">
    <source>
        <dbReference type="Proteomes" id="UP000014660"/>
    </source>
</evidence>
<accession>S0AP92</accession>
<dbReference type="SUPFAM" id="SSF53659">
    <property type="entry name" value="Isocitrate/Isopropylmalate dehydrogenase-like"/>
    <property type="match status" value="1"/>
</dbReference>
<dbReference type="Proteomes" id="UP000014660">
    <property type="component" value="Chromosome"/>
</dbReference>
<dbReference type="AlphaFoldDB" id="S0AP92"/>
<feature type="binding site" evidence="12">
    <location>
        <position position="122"/>
    </location>
    <ligand>
        <name>D-threo-isocitrate</name>
        <dbReference type="ChEBI" id="CHEBI:15562"/>
    </ligand>
</feature>
<keyword evidence="9" id="KW-0521">NADP</keyword>
<evidence type="ECO:0000256" key="7">
    <source>
        <dbReference type="ARBA" id="ARBA00022723"/>
    </source>
</evidence>
<dbReference type="HOGENOM" id="CLU_031953_7_1_2"/>
<keyword evidence="7" id="KW-0479">Metal-binding</keyword>
<evidence type="ECO:0000313" key="15">
    <source>
        <dbReference type="EMBL" id="AGO60716.1"/>
    </source>
</evidence>
<comment type="subunit">
    <text evidence="4">Homodimer.</text>
</comment>
<evidence type="ECO:0000256" key="10">
    <source>
        <dbReference type="ARBA" id="ARBA00023002"/>
    </source>
</evidence>
<protein>
    <recommendedName>
        <fullName evidence="5">isocitrate dehydrogenase (NADP(+))</fullName>
        <ecNumber evidence="5">1.1.1.42</ecNumber>
    </recommendedName>
</protein>
<evidence type="ECO:0000256" key="12">
    <source>
        <dbReference type="PIRSR" id="PIRSR604439-1"/>
    </source>
</evidence>
<comment type="cofactor">
    <cofactor evidence="1">
        <name>Mn(2+)</name>
        <dbReference type="ChEBI" id="CHEBI:29035"/>
    </cofactor>
</comment>
<feature type="binding site" evidence="12">
    <location>
        <position position="112"/>
    </location>
    <ligand>
        <name>D-threo-isocitrate</name>
        <dbReference type="ChEBI" id="CHEBI:15562"/>
    </ligand>
</feature>
<dbReference type="Gene3D" id="3.40.718.10">
    <property type="entry name" value="Isopropylmalate Dehydrogenase"/>
    <property type="match status" value="1"/>
</dbReference>
<keyword evidence="8" id="KW-0460">Magnesium</keyword>
<evidence type="ECO:0000256" key="11">
    <source>
        <dbReference type="ARBA" id="ARBA00023211"/>
    </source>
</evidence>
<evidence type="ECO:0000256" key="4">
    <source>
        <dbReference type="ARBA" id="ARBA00011738"/>
    </source>
</evidence>
<feature type="binding site" evidence="12">
    <location>
        <position position="146"/>
    </location>
    <ligand>
        <name>D-threo-isocitrate</name>
        <dbReference type="ChEBI" id="CHEBI:15562"/>
    </ligand>
</feature>
<evidence type="ECO:0000256" key="3">
    <source>
        <dbReference type="ARBA" id="ARBA00007769"/>
    </source>
</evidence>
<gene>
    <name evidence="15" type="ORF">FACI_IFERC00001G0736</name>
</gene>
<dbReference type="GO" id="GO:0046872">
    <property type="term" value="F:metal ion binding"/>
    <property type="evidence" value="ECO:0007669"/>
    <property type="project" value="UniProtKB-KW"/>
</dbReference>
<evidence type="ECO:0000256" key="5">
    <source>
        <dbReference type="ARBA" id="ARBA00013013"/>
    </source>
</evidence>
<keyword evidence="16" id="KW-1185">Reference proteome</keyword>
<feature type="binding site" evidence="12">
    <location>
        <position position="108"/>
    </location>
    <ligand>
        <name>D-threo-isocitrate</name>
        <dbReference type="ChEBI" id="CHEBI:15562"/>
    </ligand>
</feature>
<sequence length="377" mass="42491">MLVSMVNLMYIEFTDSGMVVPDILTIGYIDGDGIGPEITGAMIGVVNSAIELAYQGSRSIEWHKILIGTEAYEKFGTYVPEDSIKEIQKMYIAMKSTLNFMPDKRDLNTILRKRLGLYSNIRILKYIEGMDIPVNTFNRLNLTIIRDSTPNSHIFYHSSESTDDLIRFISDNYGLNITPDSGIYMMPQSKFRTRKIAKQAVRYSRRNGKKKITILESQQNHEFANWCIEEASAQEDVGYEVLKTREFMKRLISSPEDFEVILVDNVLSQTLVDYLAGTINIEYGSSIGDECAVFEAVQSSLPSEAGYDAADPLSFILSGCEMLMHIGWVEAAQIIENAISAAFRDNKIPKDINTRPDISPIKCSEFSSEIIKRMNGV</sequence>
<dbReference type="InterPro" id="IPR004439">
    <property type="entry name" value="Isocitrate_DH_NADP_dimer_prok"/>
</dbReference>
<dbReference type="EMBL" id="CP004145">
    <property type="protein sequence ID" value="AGO60716.1"/>
    <property type="molecule type" value="Genomic_DNA"/>
</dbReference>
<dbReference type="GO" id="GO:0004450">
    <property type="term" value="F:isocitrate dehydrogenase (NADP+) activity"/>
    <property type="evidence" value="ECO:0007669"/>
    <property type="project" value="UniProtKB-EC"/>
</dbReference>
<evidence type="ECO:0000256" key="9">
    <source>
        <dbReference type="ARBA" id="ARBA00022857"/>
    </source>
</evidence>
<organism evidence="15 16">
    <name type="scientific">Ferroplasma acidarmanus Fer1</name>
    <dbReference type="NCBI Taxonomy" id="333146"/>
    <lineage>
        <taxon>Archaea</taxon>
        <taxon>Methanobacteriati</taxon>
        <taxon>Thermoplasmatota</taxon>
        <taxon>Thermoplasmata</taxon>
        <taxon>Thermoplasmatales</taxon>
        <taxon>Ferroplasmaceae</taxon>
        <taxon>Ferroplasma</taxon>
    </lineage>
</organism>
<dbReference type="InterPro" id="IPR024084">
    <property type="entry name" value="IsoPropMal-DH-like_dom"/>
</dbReference>
<keyword evidence="11" id="KW-0464">Manganese</keyword>
<dbReference type="PANTHER" id="PTHR43504:SF1">
    <property type="entry name" value="ISOCITRATE DEHYDROGENASE [NADP]"/>
    <property type="match status" value="1"/>
</dbReference>
<feature type="modified residue" description="N6-succinyllysine" evidence="13">
    <location>
        <position position="95"/>
    </location>
</feature>
<evidence type="ECO:0000256" key="13">
    <source>
        <dbReference type="PIRSR" id="PIRSR604439-5"/>
    </source>
</evidence>
<keyword evidence="6" id="KW-0816">Tricarboxylic acid cycle</keyword>
<evidence type="ECO:0000256" key="6">
    <source>
        <dbReference type="ARBA" id="ARBA00022532"/>
    </source>
</evidence>
<comment type="similarity">
    <text evidence="3">Belongs to the isocitrate and isopropylmalate dehydrogenases family.</text>
</comment>
<comment type="cofactor">
    <cofactor evidence="2">
        <name>Mg(2+)</name>
        <dbReference type="ChEBI" id="CHEBI:18420"/>
    </cofactor>
</comment>
<dbReference type="KEGG" id="fac:FACI_IFERC01G0736"/>
<feature type="domain" description="Isopropylmalate dehydrogenase-like" evidence="14">
    <location>
        <begin position="25"/>
        <end position="370"/>
    </location>
</feature>
<evidence type="ECO:0000259" key="14">
    <source>
        <dbReference type="SMART" id="SM01329"/>
    </source>
</evidence>
<evidence type="ECO:0000256" key="8">
    <source>
        <dbReference type="ARBA" id="ARBA00022842"/>
    </source>
</evidence>
<dbReference type="EC" id="1.1.1.42" evidence="5"/>
<proteinExistence type="inferred from homology"/>
<dbReference type="SMART" id="SM01329">
    <property type="entry name" value="Iso_dh"/>
    <property type="match status" value="1"/>
</dbReference>
<reference evidence="15 16" key="1">
    <citation type="journal article" date="2007" name="Proc. Natl. Acad. Sci. U.S.A.">
        <title>Genome dynamics in a natural archaeal population.</title>
        <authorList>
            <person name="Allen E.E."/>
            <person name="Tyson G.W."/>
            <person name="Whitaker R.J."/>
            <person name="Detter J.C."/>
            <person name="Richardson P.M."/>
            <person name="Banfield J.F."/>
        </authorList>
    </citation>
    <scope>NUCLEOTIDE SEQUENCE [LARGE SCALE GENOMIC DNA]</scope>
    <source>
        <strain evidence="16">fer1</strain>
    </source>
</reference>
<dbReference type="GO" id="GO:0006099">
    <property type="term" value="P:tricarboxylic acid cycle"/>
    <property type="evidence" value="ECO:0007669"/>
    <property type="project" value="UniProtKB-KW"/>
</dbReference>
<dbReference type="Pfam" id="PF00180">
    <property type="entry name" value="Iso_dh"/>
    <property type="match status" value="1"/>
</dbReference>
<keyword evidence="10" id="KW-0560">Oxidoreductase</keyword>
<name>S0AP92_FERAC</name>
<evidence type="ECO:0000256" key="2">
    <source>
        <dbReference type="ARBA" id="ARBA00001946"/>
    </source>
</evidence>
<dbReference type="PANTHER" id="PTHR43504">
    <property type="entry name" value="ISOCITRATE DEHYDROGENASE [NADP]"/>
    <property type="match status" value="1"/>
</dbReference>